<evidence type="ECO:0000313" key="3">
    <source>
        <dbReference type="EMBL" id="PWN34342.1"/>
    </source>
</evidence>
<reference evidence="3 4" key="1">
    <citation type="journal article" date="2018" name="Mol. Biol. Evol.">
        <title>Broad Genomic Sampling Reveals a Smut Pathogenic Ancestry of the Fungal Clade Ustilaginomycotina.</title>
        <authorList>
            <person name="Kijpornyongpan T."/>
            <person name="Mondo S.J."/>
            <person name="Barry K."/>
            <person name="Sandor L."/>
            <person name="Lee J."/>
            <person name="Lipzen A."/>
            <person name="Pangilinan J."/>
            <person name="LaButti K."/>
            <person name="Hainaut M."/>
            <person name="Henrissat B."/>
            <person name="Grigoriev I.V."/>
            <person name="Spatafora J.W."/>
            <person name="Aime M.C."/>
        </authorList>
    </citation>
    <scope>NUCLEOTIDE SEQUENCE [LARGE SCALE GENOMIC DNA]</scope>
    <source>
        <strain evidence="3 4">MCA 3882</strain>
    </source>
</reference>
<feature type="compositionally biased region" description="Basic and acidic residues" evidence="1">
    <location>
        <begin position="40"/>
        <end position="50"/>
    </location>
</feature>
<keyword evidence="2" id="KW-0732">Signal</keyword>
<protein>
    <submittedName>
        <fullName evidence="3">Uncharacterized protein</fullName>
    </submittedName>
</protein>
<feature type="region of interest" description="Disordered" evidence="1">
    <location>
        <begin position="27"/>
        <end position="68"/>
    </location>
</feature>
<dbReference type="Proteomes" id="UP000245771">
    <property type="component" value="Unassembled WGS sequence"/>
</dbReference>
<accession>A0A316VA56</accession>
<dbReference type="GeneID" id="37021065"/>
<name>A0A316VA56_9BASI</name>
<dbReference type="EMBL" id="KZ819604">
    <property type="protein sequence ID" value="PWN34342.1"/>
    <property type="molecule type" value="Genomic_DNA"/>
</dbReference>
<feature type="chain" id="PRO_5016244136" evidence="2">
    <location>
        <begin position="20"/>
        <end position="207"/>
    </location>
</feature>
<feature type="signal peptide" evidence="2">
    <location>
        <begin position="1"/>
        <end position="19"/>
    </location>
</feature>
<sequence>MQFATSMTVLLFLFAHVQCIPVKGIDLNRLPRPESPQEQPEERIPTKKELPANFIIKKRKDKNDPNSPAYKARMLANMTGHPRNSKEYKKVYDSHYFKLRKEQGSKFYEGMTKDPELSAKMHKEGQRRSTTRFNRALQERKRTGNMTSADRRYYEMSNKRARELYKKDPQACKERGRRFRLKVKALKERLKPVEKESKPVDESHANE</sequence>
<dbReference type="InParanoid" id="A0A316VA56"/>
<keyword evidence="4" id="KW-1185">Reference proteome</keyword>
<evidence type="ECO:0000256" key="2">
    <source>
        <dbReference type="SAM" id="SignalP"/>
    </source>
</evidence>
<evidence type="ECO:0000256" key="1">
    <source>
        <dbReference type="SAM" id="MobiDB-lite"/>
    </source>
</evidence>
<dbReference type="RefSeq" id="XP_025354644.1">
    <property type="nucleotide sequence ID" value="XM_025499284.1"/>
</dbReference>
<dbReference type="AlphaFoldDB" id="A0A316VA56"/>
<evidence type="ECO:0000313" key="4">
    <source>
        <dbReference type="Proteomes" id="UP000245771"/>
    </source>
</evidence>
<organism evidence="3 4">
    <name type="scientific">Meira miltonrushii</name>
    <dbReference type="NCBI Taxonomy" id="1280837"/>
    <lineage>
        <taxon>Eukaryota</taxon>
        <taxon>Fungi</taxon>
        <taxon>Dikarya</taxon>
        <taxon>Basidiomycota</taxon>
        <taxon>Ustilaginomycotina</taxon>
        <taxon>Exobasidiomycetes</taxon>
        <taxon>Exobasidiales</taxon>
        <taxon>Brachybasidiaceae</taxon>
        <taxon>Meira</taxon>
    </lineage>
</organism>
<proteinExistence type="predicted"/>
<gene>
    <name evidence="3" type="ORF">FA14DRAFT_161766</name>
</gene>
<feature type="region of interest" description="Disordered" evidence="1">
    <location>
        <begin position="188"/>
        <end position="207"/>
    </location>
</feature>